<evidence type="ECO:0000313" key="1">
    <source>
        <dbReference type="EMBL" id="AIJ22403.1"/>
    </source>
</evidence>
<dbReference type="PATRIC" id="fig|1068978.7.peg.2457"/>
<keyword evidence="2" id="KW-1185">Reference proteome</keyword>
<name>A0A076MNH1_AMYME</name>
<dbReference type="STRING" id="1068978.AMETH_2311"/>
<reference evidence="1 2" key="1">
    <citation type="submission" date="2014-07" db="EMBL/GenBank/DDBJ databases">
        <title>Whole Genome Sequence of the Amycolatopsis methanolica 239.</title>
        <authorList>
            <person name="Tang B."/>
        </authorList>
    </citation>
    <scope>NUCLEOTIDE SEQUENCE [LARGE SCALE GENOMIC DNA]</scope>
    <source>
        <strain evidence="1 2">239</strain>
    </source>
</reference>
<proteinExistence type="predicted"/>
<gene>
    <name evidence="1" type="ORF">AMETH_2311</name>
</gene>
<dbReference type="AlphaFoldDB" id="A0A076MNH1"/>
<dbReference type="HOGENOM" id="CLU_1840932_0_0_11"/>
<organism evidence="1 2">
    <name type="scientific">Amycolatopsis methanolica 239</name>
    <dbReference type="NCBI Taxonomy" id="1068978"/>
    <lineage>
        <taxon>Bacteria</taxon>
        <taxon>Bacillati</taxon>
        <taxon>Actinomycetota</taxon>
        <taxon>Actinomycetes</taxon>
        <taxon>Pseudonocardiales</taxon>
        <taxon>Pseudonocardiaceae</taxon>
        <taxon>Amycolatopsis</taxon>
        <taxon>Amycolatopsis methanolica group</taxon>
    </lineage>
</organism>
<dbReference type="KEGG" id="amq:AMETH_2311"/>
<protein>
    <submittedName>
        <fullName evidence="1">Uncharacterized protein</fullName>
    </submittedName>
</protein>
<accession>A0A076MNH1</accession>
<dbReference type="RefSeq" id="WP_026153020.1">
    <property type="nucleotide sequence ID" value="NZ_AQUL01000001.1"/>
</dbReference>
<dbReference type="EMBL" id="CP009110">
    <property type="protein sequence ID" value="AIJ22403.1"/>
    <property type="molecule type" value="Genomic_DNA"/>
</dbReference>
<dbReference type="Proteomes" id="UP000062973">
    <property type="component" value="Chromosome"/>
</dbReference>
<evidence type="ECO:0000313" key="2">
    <source>
        <dbReference type="Proteomes" id="UP000062973"/>
    </source>
</evidence>
<sequence length="139" mass="16141">MDGRLDAAIELARRDALLAFLAPFVRQAAGEFPAALKELRALPLTEGLAGRPYRWTEEAHRVADSFDYVARAGELAPVPLLLVSGERATRTCVSMPLRWSPGWRTRSWSMCWSWRTRWRRNRGWSPRLSCRQRRRLMRC</sequence>
<dbReference type="eggNOG" id="COG1073">
    <property type="taxonomic scope" value="Bacteria"/>
</dbReference>